<dbReference type="EMBL" id="FOXI01000015">
    <property type="protein sequence ID" value="SFQ00566.1"/>
    <property type="molecule type" value="Genomic_DNA"/>
</dbReference>
<dbReference type="Gene3D" id="3.40.50.12230">
    <property type="match status" value="1"/>
</dbReference>
<evidence type="ECO:0000313" key="4">
    <source>
        <dbReference type="EMBL" id="SFQ00566.1"/>
    </source>
</evidence>
<keyword evidence="5" id="KW-1185">Reference proteome</keyword>
<dbReference type="CDD" id="cd08702">
    <property type="entry name" value="Arna_FMT_C"/>
    <property type="match status" value="1"/>
</dbReference>
<feature type="compositionally biased region" description="Basic and acidic residues" evidence="1">
    <location>
        <begin position="321"/>
        <end position="334"/>
    </location>
</feature>
<evidence type="ECO:0000256" key="1">
    <source>
        <dbReference type="SAM" id="MobiDB-lite"/>
    </source>
</evidence>
<dbReference type="GO" id="GO:0005829">
    <property type="term" value="C:cytosol"/>
    <property type="evidence" value="ECO:0007669"/>
    <property type="project" value="TreeGrafter"/>
</dbReference>
<gene>
    <name evidence="4" type="ORF">SAMN05216277_11541</name>
</gene>
<proteinExistence type="predicted"/>
<dbReference type="Pfam" id="PF00551">
    <property type="entry name" value="Formyl_trans_N"/>
    <property type="match status" value="1"/>
</dbReference>
<name>A0A1I5V0S5_9EURY</name>
<evidence type="ECO:0000259" key="3">
    <source>
        <dbReference type="Pfam" id="PF02911"/>
    </source>
</evidence>
<dbReference type="Proteomes" id="UP000183769">
    <property type="component" value="Unassembled WGS sequence"/>
</dbReference>
<feature type="region of interest" description="Disordered" evidence="1">
    <location>
        <begin position="303"/>
        <end position="334"/>
    </location>
</feature>
<dbReference type="PANTHER" id="PTHR11138">
    <property type="entry name" value="METHIONYL-TRNA FORMYLTRANSFERASE"/>
    <property type="match status" value="1"/>
</dbReference>
<dbReference type="SUPFAM" id="SSF53328">
    <property type="entry name" value="Formyltransferase"/>
    <property type="match status" value="1"/>
</dbReference>
<dbReference type="AlphaFoldDB" id="A0A1I5V0S5"/>
<evidence type="ECO:0000313" key="5">
    <source>
        <dbReference type="Proteomes" id="UP000183769"/>
    </source>
</evidence>
<feature type="domain" description="Formyl transferase N-terminal" evidence="2">
    <location>
        <begin position="78"/>
        <end position="183"/>
    </location>
</feature>
<dbReference type="InterPro" id="IPR002376">
    <property type="entry name" value="Formyl_transf_N"/>
</dbReference>
<reference evidence="5" key="1">
    <citation type="submission" date="2016-10" db="EMBL/GenBank/DDBJ databases">
        <authorList>
            <person name="Varghese N."/>
            <person name="Submissions S."/>
        </authorList>
    </citation>
    <scope>NUCLEOTIDE SEQUENCE [LARGE SCALE GENOMIC DNA]</scope>
    <source>
        <strain evidence="5">CGMCC 1.10329</strain>
    </source>
</reference>
<protein>
    <submittedName>
        <fullName evidence="4">UDP-4-amino-4-deoxy-L-arabinose formyltransferase / UDP-glucuronic acid dehydrogenase (UDP-4-keto-hexauronic acid decarboxylating)</fullName>
    </submittedName>
</protein>
<dbReference type="InterPro" id="IPR011034">
    <property type="entry name" value="Formyl_transferase-like_C_sf"/>
</dbReference>
<organism evidence="4 5">
    <name type="scientific">Halolamina pelagica</name>
    <dbReference type="NCBI Taxonomy" id="699431"/>
    <lineage>
        <taxon>Archaea</taxon>
        <taxon>Methanobacteriati</taxon>
        <taxon>Methanobacteriota</taxon>
        <taxon>Stenosarchaea group</taxon>
        <taxon>Halobacteria</taxon>
        <taxon>Halobacteriales</taxon>
        <taxon>Haloferacaceae</taxon>
    </lineage>
</organism>
<dbReference type="InterPro" id="IPR005793">
    <property type="entry name" value="Formyl_trans_C"/>
</dbReference>
<feature type="domain" description="Formyl transferase C-terminal" evidence="3">
    <location>
        <begin position="212"/>
        <end position="296"/>
    </location>
</feature>
<dbReference type="OrthoDB" id="199806at2157"/>
<dbReference type="SUPFAM" id="SSF50486">
    <property type="entry name" value="FMT C-terminal domain-like"/>
    <property type="match status" value="1"/>
</dbReference>
<dbReference type="InterPro" id="IPR036477">
    <property type="entry name" value="Formyl_transf_N_sf"/>
</dbReference>
<accession>A0A1I5V0S5</accession>
<dbReference type="GO" id="GO:0004479">
    <property type="term" value="F:methionyl-tRNA formyltransferase activity"/>
    <property type="evidence" value="ECO:0007669"/>
    <property type="project" value="TreeGrafter"/>
</dbReference>
<dbReference type="RefSeq" id="WP_079990204.1">
    <property type="nucleotide sequence ID" value="NZ_FOXI01000015.1"/>
</dbReference>
<dbReference type="PANTHER" id="PTHR11138:SF5">
    <property type="entry name" value="METHIONYL-TRNA FORMYLTRANSFERASE, MITOCHONDRIAL"/>
    <property type="match status" value="1"/>
</dbReference>
<dbReference type="Pfam" id="PF02911">
    <property type="entry name" value="Formyl_trans_C"/>
    <property type="match status" value="1"/>
</dbReference>
<keyword evidence="4" id="KW-0808">Transferase</keyword>
<evidence type="ECO:0000259" key="2">
    <source>
        <dbReference type="Pfam" id="PF00551"/>
    </source>
</evidence>
<sequence>MSIQNNRVVYAGCTESGFDLMQYIHEELVPVDEVLTLTPEQGEQYGVAGYFDWSDYCAKEGIKVYTPDKYSLSTADVAHYKNNPGDVMIVHGWQRLIPGEVLSSFRRGALGLHGSAFGLPAGRGRSPMNWSLIEDLDRFLLSVLHLDEGADSGGLVTTKKFDITDRDTIKTMYYKLIVAAQEMFENELRSGLEEGFDVTPQKGKATFYPKRRPEDGAINWKDPTKVIDRLIRAVAEPYPGAFTEYEGKRVFFWEAQPFSTDFVFDKPPGTIVQVFTPERDFVVQTCDGTLLVTDWEADNWHPEEGMTFDSLENESIGSPNRVDRHDKEDQLSDS</sequence>